<dbReference type="RefSeq" id="WP_127787892.1">
    <property type="nucleotide sequence ID" value="NZ_SACL01000004.1"/>
</dbReference>
<keyword evidence="1" id="KW-0805">Transcription regulation</keyword>
<keyword evidence="3" id="KW-0804">Transcription</keyword>
<evidence type="ECO:0000313" key="7">
    <source>
        <dbReference type="Proteomes" id="UP000282957"/>
    </source>
</evidence>
<feature type="domain" description="HTH tetR-type" evidence="5">
    <location>
        <begin position="14"/>
        <end position="74"/>
    </location>
</feature>
<comment type="caution">
    <text evidence="6">The sequence shown here is derived from an EMBL/GenBank/DDBJ whole genome shotgun (WGS) entry which is preliminary data.</text>
</comment>
<dbReference type="InterPro" id="IPR036271">
    <property type="entry name" value="Tet_transcr_reg_TetR-rel_C_sf"/>
</dbReference>
<evidence type="ECO:0000259" key="5">
    <source>
        <dbReference type="PROSITE" id="PS50977"/>
    </source>
</evidence>
<proteinExistence type="predicted"/>
<accession>A0A437MED4</accession>
<dbReference type="Gene3D" id="1.10.357.10">
    <property type="entry name" value="Tetracycline Repressor, domain 2"/>
    <property type="match status" value="1"/>
</dbReference>
<dbReference type="PRINTS" id="PR00455">
    <property type="entry name" value="HTHTETR"/>
</dbReference>
<dbReference type="Pfam" id="PF00440">
    <property type="entry name" value="TetR_N"/>
    <property type="match status" value="1"/>
</dbReference>
<dbReference type="PANTHER" id="PTHR47506">
    <property type="entry name" value="TRANSCRIPTIONAL REGULATORY PROTEIN"/>
    <property type="match status" value="1"/>
</dbReference>
<protein>
    <submittedName>
        <fullName evidence="6">TetR/AcrR family transcriptional regulator</fullName>
    </submittedName>
</protein>
<feature type="DNA-binding region" description="H-T-H motif" evidence="4">
    <location>
        <begin position="37"/>
        <end position="56"/>
    </location>
</feature>
<organism evidence="6 7">
    <name type="scientific">Rhodovarius crocodyli</name>
    <dbReference type="NCBI Taxonomy" id="1979269"/>
    <lineage>
        <taxon>Bacteria</taxon>
        <taxon>Pseudomonadati</taxon>
        <taxon>Pseudomonadota</taxon>
        <taxon>Alphaproteobacteria</taxon>
        <taxon>Acetobacterales</taxon>
        <taxon>Roseomonadaceae</taxon>
        <taxon>Rhodovarius</taxon>
    </lineage>
</organism>
<dbReference type="PANTHER" id="PTHR47506:SF1">
    <property type="entry name" value="HTH-TYPE TRANSCRIPTIONAL REGULATOR YJDC"/>
    <property type="match status" value="1"/>
</dbReference>
<reference evidence="6 7" key="1">
    <citation type="submission" date="2019-01" db="EMBL/GenBank/DDBJ databases">
        <authorList>
            <person name="Chen W.-M."/>
        </authorList>
    </citation>
    <scope>NUCLEOTIDE SEQUENCE [LARGE SCALE GENOMIC DNA]</scope>
    <source>
        <strain evidence="6 7">CCP-6</strain>
    </source>
</reference>
<dbReference type="GO" id="GO:0003677">
    <property type="term" value="F:DNA binding"/>
    <property type="evidence" value="ECO:0007669"/>
    <property type="project" value="UniProtKB-UniRule"/>
</dbReference>
<dbReference type="Proteomes" id="UP000282957">
    <property type="component" value="Unassembled WGS sequence"/>
</dbReference>
<dbReference type="AlphaFoldDB" id="A0A437MED4"/>
<dbReference type="SUPFAM" id="SSF46689">
    <property type="entry name" value="Homeodomain-like"/>
    <property type="match status" value="1"/>
</dbReference>
<dbReference type="InterPro" id="IPR009057">
    <property type="entry name" value="Homeodomain-like_sf"/>
</dbReference>
<dbReference type="PROSITE" id="PS01081">
    <property type="entry name" value="HTH_TETR_1"/>
    <property type="match status" value="1"/>
</dbReference>
<evidence type="ECO:0000313" key="6">
    <source>
        <dbReference type="EMBL" id="RVT95959.1"/>
    </source>
</evidence>
<dbReference type="InterPro" id="IPR001647">
    <property type="entry name" value="HTH_TetR"/>
</dbReference>
<evidence type="ECO:0000256" key="1">
    <source>
        <dbReference type="ARBA" id="ARBA00023015"/>
    </source>
</evidence>
<dbReference type="InterPro" id="IPR023772">
    <property type="entry name" value="DNA-bd_HTH_TetR-type_CS"/>
</dbReference>
<dbReference type="EMBL" id="SACL01000004">
    <property type="protein sequence ID" value="RVT95959.1"/>
    <property type="molecule type" value="Genomic_DNA"/>
</dbReference>
<name>A0A437MED4_9PROT</name>
<dbReference type="Gene3D" id="1.10.10.60">
    <property type="entry name" value="Homeodomain-like"/>
    <property type="match status" value="1"/>
</dbReference>
<dbReference type="InterPro" id="IPR011075">
    <property type="entry name" value="TetR_C"/>
</dbReference>
<evidence type="ECO:0000256" key="4">
    <source>
        <dbReference type="PROSITE-ProRule" id="PRU00335"/>
    </source>
</evidence>
<evidence type="ECO:0000256" key="3">
    <source>
        <dbReference type="ARBA" id="ARBA00023163"/>
    </source>
</evidence>
<dbReference type="Pfam" id="PF16925">
    <property type="entry name" value="TetR_C_13"/>
    <property type="match status" value="1"/>
</dbReference>
<keyword evidence="2 4" id="KW-0238">DNA-binding</keyword>
<dbReference type="SUPFAM" id="SSF48498">
    <property type="entry name" value="Tetracyclin repressor-like, C-terminal domain"/>
    <property type="match status" value="1"/>
</dbReference>
<dbReference type="PROSITE" id="PS50977">
    <property type="entry name" value="HTH_TETR_2"/>
    <property type="match status" value="1"/>
</dbReference>
<dbReference type="OrthoDB" id="9795242at2"/>
<keyword evidence="7" id="KW-1185">Reference proteome</keyword>
<evidence type="ECO:0000256" key="2">
    <source>
        <dbReference type="ARBA" id="ARBA00023125"/>
    </source>
</evidence>
<gene>
    <name evidence="6" type="ORF">EOD42_12555</name>
</gene>
<sequence length="202" mass="22235">MHKSESKPRGRPRAFDREAALAKATRLFWEKGYEATSISDLTEALGIGPTSLYAAFGSKEALYSEALEHYARTYDCFVWTRFRAAQTARDAIEAFLMDSAASFTGCAADMPRGCMVTLSSVGSEGHEALGRLIHDAREEGRARLERRLRQAVSEGELPEATDVTALARFYQTVQSGMSLLARDGAGRAELEQVARLAMVRFS</sequence>